<organism evidence="1 2">
    <name type="scientific">Ciona savignyi</name>
    <name type="common">Pacific transparent sea squirt</name>
    <dbReference type="NCBI Taxonomy" id="51511"/>
    <lineage>
        <taxon>Eukaryota</taxon>
        <taxon>Metazoa</taxon>
        <taxon>Chordata</taxon>
        <taxon>Tunicata</taxon>
        <taxon>Ascidiacea</taxon>
        <taxon>Phlebobranchia</taxon>
        <taxon>Cionidae</taxon>
        <taxon>Ciona</taxon>
    </lineage>
</organism>
<dbReference type="InParanoid" id="H2ZK58"/>
<dbReference type="InterPro" id="IPR001695">
    <property type="entry name" value="Lysyl_oxidase"/>
</dbReference>
<dbReference type="GO" id="GO:0016641">
    <property type="term" value="F:oxidoreductase activity, acting on the CH-NH2 group of donors, oxygen as acceptor"/>
    <property type="evidence" value="ECO:0007669"/>
    <property type="project" value="InterPro"/>
</dbReference>
<dbReference type="AlphaFoldDB" id="H2ZK58"/>
<evidence type="ECO:0000313" key="1">
    <source>
        <dbReference type="Ensembl" id="ENSCSAVP00000017974.1"/>
    </source>
</evidence>
<dbReference type="Pfam" id="PF01186">
    <property type="entry name" value="Lysyl_oxidase"/>
    <property type="match status" value="1"/>
</dbReference>
<accession>H2ZK58</accession>
<keyword evidence="2" id="KW-1185">Reference proteome</keyword>
<dbReference type="HOGENOM" id="CLU_2984121_0_0_1"/>
<dbReference type="GO" id="GO:0005507">
    <property type="term" value="F:copper ion binding"/>
    <property type="evidence" value="ECO:0007669"/>
    <property type="project" value="InterPro"/>
</dbReference>
<dbReference type="Proteomes" id="UP000007875">
    <property type="component" value="Unassembled WGS sequence"/>
</dbReference>
<sequence>MLITNFFMDTPPLSQVLCARGAGCLSRSAMGGSRSSTRRLLRFQTTVHNIGTAAFLPH</sequence>
<protein>
    <submittedName>
        <fullName evidence="1">Uncharacterized protein</fullName>
    </submittedName>
</protein>
<reference evidence="1" key="3">
    <citation type="submission" date="2025-09" db="UniProtKB">
        <authorList>
            <consortium name="Ensembl"/>
        </authorList>
    </citation>
    <scope>IDENTIFICATION</scope>
</reference>
<proteinExistence type="predicted"/>
<name>H2ZK58_CIOSA</name>
<reference evidence="2" key="1">
    <citation type="submission" date="2003-08" db="EMBL/GenBank/DDBJ databases">
        <authorList>
            <person name="Birren B."/>
            <person name="Nusbaum C."/>
            <person name="Abebe A."/>
            <person name="Abouelleil A."/>
            <person name="Adekoya E."/>
            <person name="Ait-zahra M."/>
            <person name="Allen N."/>
            <person name="Allen T."/>
            <person name="An P."/>
            <person name="Anderson M."/>
            <person name="Anderson S."/>
            <person name="Arachchi H."/>
            <person name="Armbruster J."/>
            <person name="Bachantsang P."/>
            <person name="Baldwin J."/>
            <person name="Barry A."/>
            <person name="Bayul T."/>
            <person name="Blitshsteyn B."/>
            <person name="Bloom T."/>
            <person name="Blye J."/>
            <person name="Boguslavskiy L."/>
            <person name="Borowsky M."/>
            <person name="Boukhgalter B."/>
            <person name="Brunache A."/>
            <person name="Butler J."/>
            <person name="Calixte N."/>
            <person name="Calvo S."/>
            <person name="Camarata J."/>
            <person name="Campo K."/>
            <person name="Chang J."/>
            <person name="Cheshatsang Y."/>
            <person name="Citroen M."/>
            <person name="Collymore A."/>
            <person name="Considine T."/>
            <person name="Cook A."/>
            <person name="Cooke P."/>
            <person name="Corum B."/>
            <person name="Cuomo C."/>
            <person name="David R."/>
            <person name="Dawoe T."/>
            <person name="Degray S."/>
            <person name="Dodge S."/>
            <person name="Dooley K."/>
            <person name="Dorje P."/>
            <person name="Dorjee K."/>
            <person name="Dorris L."/>
            <person name="Duffey N."/>
            <person name="Dupes A."/>
            <person name="Elkins T."/>
            <person name="Engels R."/>
            <person name="Erickson J."/>
            <person name="Farina A."/>
            <person name="Faro S."/>
            <person name="Ferreira P."/>
            <person name="Fischer H."/>
            <person name="Fitzgerald M."/>
            <person name="Foley K."/>
            <person name="Gage D."/>
            <person name="Galagan J."/>
            <person name="Gearin G."/>
            <person name="Gnerre S."/>
            <person name="Gnirke A."/>
            <person name="Goyette A."/>
            <person name="Graham J."/>
            <person name="Grandbois E."/>
            <person name="Gyaltsen K."/>
            <person name="Hafez N."/>
            <person name="Hagopian D."/>
            <person name="Hagos B."/>
            <person name="Hall J."/>
            <person name="Hatcher B."/>
            <person name="Heller A."/>
            <person name="Higgins H."/>
            <person name="Honan T."/>
            <person name="Horn A."/>
            <person name="Houde N."/>
            <person name="Hughes L."/>
            <person name="Hulme W."/>
            <person name="Husby E."/>
            <person name="Iliev I."/>
            <person name="Jaffe D."/>
            <person name="Jones C."/>
            <person name="Kamal M."/>
            <person name="Kamat A."/>
            <person name="Kamvysselis M."/>
            <person name="Karlsson E."/>
            <person name="Kells C."/>
            <person name="Kieu A."/>
            <person name="Kisner P."/>
            <person name="Kodira C."/>
            <person name="Kulbokas E."/>
            <person name="Labutti K."/>
            <person name="Lama D."/>
            <person name="Landers T."/>
            <person name="Leger J."/>
            <person name="Levine S."/>
            <person name="Lewis D."/>
            <person name="Lewis T."/>
            <person name="Lindblad-toh K."/>
            <person name="Liu X."/>
            <person name="Lokyitsang T."/>
            <person name="Lokyitsang Y."/>
            <person name="Lucien O."/>
            <person name="Lui A."/>
            <person name="Ma L.J."/>
            <person name="Mabbitt R."/>
            <person name="Macdonald J."/>
            <person name="Maclean C."/>
            <person name="Major J."/>
            <person name="Manning J."/>
            <person name="Marabella R."/>
            <person name="Maru K."/>
            <person name="Matthews C."/>
            <person name="Mauceli E."/>
            <person name="Mccarthy M."/>
            <person name="Mcdonough S."/>
            <person name="Mcghee T."/>
            <person name="Meldrim J."/>
            <person name="Meneus L."/>
            <person name="Mesirov J."/>
            <person name="Mihalev A."/>
            <person name="Mihova T."/>
            <person name="Mikkelsen T."/>
            <person name="Mlenga V."/>
            <person name="Moru K."/>
            <person name="Mozes J."/>
            <person name="Mulrain L."/>
            <person name="Munson G."/>
            <person name="Naylor J."/>
            <person name="Newes C."/>
            <person name="Nguyen C."/>
            <person name="Nguyen N."/>
            <person name="Nguyen T."/>
            <person name="Nicol R."/>
            <person name="Nielsen C."/>
            <person name="Nizzari M."/>
            <person name="Norbu C."/>
            <person name="Norbu N."/>
            <person name="O'donnell P."/>
            <person name="Okoawo O."/>
            <person name="O'leary S."/>
            <person name="Omotosho B."/>
            <person name="O'neill K."/>
            <person name="Osman S."/>
            <person name="Parker S."/>
            <person name="Perrin D."/>
            <person name="Phunkhang P."/>
            <person name="Piqani B."/>
            <person name="Purcell S."/>
            <person name="Rachupka T."/>
            <person name="Ramasamy U."/>
            <person name="Rameau R."/>
            <person name="Ray V."/>
            <person name="Raymond C."/>
            <person name="Retta R."/>
            <person name="Richardson S."/>
            <person name="Rise C."/>
            <person name="Rodriguez J."/>
            <person name="Rogers J."/>
            <person name="Rogov P."/>
            <person name="Rutman M."/>
            <person name="Schupbach R."/>
            <person name="Seaman C."/>
            <person name="Settipalli S."/>
            <person name="Sharpe T."/>
            <person name="Sheridan J."/>
            <person name="Sherpa N."/>
            <person name="Shi J."/>
            <person name="Smirnov S."/>
            <person name="Smith C."/>
            <person name="Sougnez C."/>
            <person name="Spencer B."/>
            <person name="Stalker J."/>
            <person name="Stange-thomann N."/>
            <person name="Stavropoulos S."/>
            <person name="Stetson K."/>
            <person name="Stone C."/>
            <person name="Stone S."/>
            <person name="Stubbs M."/>
            <person name="Talamas J."/>
            <person name="Tchuinga P."/>
            <person name="Tenzing P."/>
            <person name="Tesfaye S."/>
            <person name="Theodore J."/>
            <person name="Thoulutsang Y."/>
            <person name="Topham K."/>
            <person name="Towey S."/>
            <person name="Tsamla T."/>
            <person name="Tsomo N."/>
            <person name="Vallee D."/>
            <person name="Vassiliev H."/>
            <person name="Venkataraman V."/>
            <person name="Vinson J."/>
            <person name="Vo A."/>
            <person name="Wade C."/>
            <person name="Wang S."/>
            <person name="Wangchuk T."/>
            <person name="Wangdi T."/>
            <person name="Whittaker C."/>
            <person name="Wilkinson J."/>
            <person name="Wu Y."/>
            <person name="Wyman D."/>
            <person name="Yadav S."/>
            <person name="Yang S."/>
            <person name="Yang X."/>
            <person name="Yeager S."/>
            <person name="Yee E."/>
            <person name="Young G."/>
            <person name="Zainoun J."/>
            <person name="Zembeck L."/>
            <person name="Zimmer A."/>
            <person name="Zody M."/>
            <person name="Lander E."/>
        </authorList>
    </citation>
    <scope>NUCLEOTIDE SEQUENCE [LARGE SCALE GENOMIC DNA]</scope>
</reference>
<reference evidence="1" key="2">
    <citation type="submission" date="2025-08" db="UniProtKB">
        <authorList>
            <consortium name="Ensembl"/>
        </authorList>
    </citation>
    <scope>IDENTIFICATION</scope>
</reference>
<dbReference type="Ensembl" id="ENSCSAVT00000018169.1">
    <property type="protein sequence ID" value="ENSCSAVP00000017974.1"/>
    <property type="gene ID" value="ENSCSAVG00000010581.1"/>
</dbReference>
<evidence type="ECO:0000313" key="2">
    <source>
        <dbReference type="Proteomes" id="UP000007875"/>
    </source>
</evidence>